<keyword evidence="3" id="KW-0539">Nucleus</keyword>
<dbReference type="PANTHER" id="PTHR14150">
    <property type="entry name" value="U3 SMALL NUCLEOLAR RNA-ASSOCIATED PROTEIN 14"/>
    <property type="match status" value="1"/>
</dbReference>
<dbReference type="InterPro" id="IPR006709">
    <property type="entry name" value="SSU_processome_Utp14"/>
</dbReference>
<dbReference type="RefSeq" id="XP_004253647.1">
    <property type="nucleotide sequence ID" value="XM_004253599.1"/>
</dbReference>
<evidence type="ECO:0000256" key="3">
    <source>
        <dbReference type="ARBA" id="ARBA00023242"/>
    </source>
</evidence>
<protein>
    <recommendedName>
        <fullName evidence="7">U3 small nucleolar RNA-associated protein</fullName>
    </recommendedName>
</protein>
<organism evidence="5 6">
    <name type="scientific">Entamoeba invadens IP1</name>
    <dbReference type="NCBI Taxonomy" id="370355"/>
    <lineage>
        <taxon>Eukaryota</taxon>
        <taxon>Amoebozoa</taxon>
        <taxon>Evosea</taxon>
        <taxon>Archamoebae</taxon>
        <taxon>Mastigamoebida</taxon>
        <taxon>Entamoebidae</taxon>
        <taxon>Entamoeba</taxon>
    </lineage>
</organism>
<keyword evidence="2" id="KW-0597">Phosphoprotein</keyword>
<dbReference type="Proteomes" id="UP000014680">
    <property type="component" value="Unassembled WGS sequence"/>
</dbReference>
<dbReference type="GO" id="GO:0006364">
    <property type="term" value="P:rRNA processing"/>
    <property type="evidence" value="ECO:0007669"/>
    <property type="project" value="InterPro"/>
</dbReference>
<gene>
    <name evidence="5" type="ORF">EIN_044340</name>
</gene>
<dbReference type="VEuPathDB" id="AmoebaDB:EIN_044340"/>
<name>A0A0A1U557_ENTIV</name>
<evidence type="ECO:0000313" key="5">
    <source>
        <dbReference type="EMBL" id="ELP86876.1"/>
    </source>
</evidence>
<feature type="compositionally biased region" description="Basic and acidic residues" evidence="4">
    <location>
        <begin position="700"/>
        <end position="714"/>
    </location>
</feature>
<feature type="compositionally biased region" description="Basic and acidic residues" evidence="4">
    <location>
        <begin position="502"/>
        <end position="517"/>
    </location>
</feature>
<dbReference type="KEGG" id="eiv:EIN_044340"/>
<proteinExistence type="predicted"/>
<evidence type="ECO:0000256" key="2">
    <source>
        <dbReference type="ARBA" id="ARBA00022553"/>
    </source>
</evidence>
<feature type="region of interest" description="Disordered" evidence="4">
    <location>
        <begin position="680"/>
        <end position="784"/>
    </location>
</feature>
<feature type="compositionally biased region" description="Basic and acidic residues" evidence="4">
    <location>
        <begin position="760"/>
        <end position="776"/>
    </location>
</feature>
<reference evidence="5 6" key="1">
    <citation type="submission" date="2012-10" db="EMBL/GenBank/DDBJ databases">
        <authorList>
            <person name="Zafar N."/>
            <person name="Inman J."/>
            <person name="Hall N."/>
            <person name="Lorenzi H."/>
            <person name="Caler E."/>
        </authorList>
    </citation>
    <scope>NUCLEOTIDE SEQUENCE [LARGE SCALE GENOMIC DNA]</scope>
    <source>
        <strain evidence="5 6">IP1</strain>
    </source>
</reference>
<dbReference type="OMA" id="QVIEPMD"/>
<feature type="region of interest" description="Disordered" evidence="4">
    <location>
        <begin position="498"/>
        <end position="517"/>
    </location>
</feature>
<dbReference type="EMBL" id="KB206902">
    <property type="protein sequence ID" value="ELP86876.1"/>
    <property type="molecule type" value="Genomic_DNA"/>
</dbReference>
<accession>A0A0A1U557</accession>
<feature type="compositionally biased region" description="Basic and acidic residues" evidence="4">
    <location>
        <begin position="724"/>
        <end position="752"/>
    </location>
</feature>
<evidence type="ECO:0000313" key="6">
    <source>
        <dbReference type="Proteomes" id="UP000014680"/>
    </source>
</evidence>
<feature type="compositionally biased region" description="Acidic residues" evidence="4">
    <location>
        <begin position="426"/>
        <end position="436"/>
    </location>
</feature>
<dbReference type="GeneID" id="14885811"/>
<evidence type="ECO:0000256" key="1">
    <source>
        <dbReference type="ARBA" id="ARBA00004604"/>
    </source>
</evidence>
<feature type="region of interest" description="Disordered" evidence="4">
    <location>
        <begin position="365"/>
        <end position="470"/>
    </location>
</feature>
<keyword evidence="6" id="KW-1185">Reference proteome</keyword>
<dbReference type="Pfam" id="PF04615">
    <property type="entry name" value="Utp14"/>
    <property type="match status" value="1"/>
</dbReference>
<feature type="compositionally biased region" description="Basic and acidic residues" evidence="4">
    <location>
        <begin position="394"/>
        <end position="425"/>
    </location>
</feature>
<evidence type="ECO:0000256" key="4">
    <source>
        <dbReference type="SAM" id="MobiDB-lite"/>
    </source>
</evidence>
<dbReference type="OrthoDB" id="277439at2759"/>
<sequence length="784" mass="91163">MTEMEDVTLNELVTAIDDTHLQNTVQYDLEPVYKKDSDVQEVSKALEDFDKADIEKDISKAKTKETMGKYTQVVFNRDVQPTVVYPQKEAPKPNFASQINAELSEKIENVLNKVNPKRVVGEASALVRKGMSRKEQIERAKRLAALRSAMFFDQQNARRQNKIKSKKYHRILKHEKERDKKKEQEILIEKDPELAKDFERKKEFDRLTERITQRHAKNQWAREMKEFGLTRIDGIRRDIQDKDAIGKMLREKQNKEWMFDEKKFFDEQGLNKEINEILGKENFESDDEDIGVTDKDKEIALDRVKQLQSTELDNDAIMGMKFMKEARKKEVEQLQGFVDEMNAPLKEKKDVVVVAMNEETISTGQQEGCVGIEGNEADDSKKYIETSESLAQQKKKDQMKRKEEIKKFMNDITQNDEHNDDKMELENEDEKEEEQEEASKEDQNVKSGQESVEESVQPLKEIAMEDDNKEEAEIIEEKTETVAKHKDTIQNMEMIPLDFDGNAEKEEKKTKKEKTVKMEIEKDPVATVTLTPTNPEVIQEIKMESSPLSRLQNMDEEDDNIIFEKDQKELLRLAFAEDDVMQEVNSYEPKKKKEYVPGENENLPGWGEWSNQATVTKKVNQEKKPRKKKIYVNAGVDKKFLKYLAIAAPVKGLTAEVYDKLINQPIGSEWVSAKTHSKLIAPRHIVHRGREIEPVSSDALKQKEEEDAKKKQEEQTNTENTNVEGDKQEKNSNKKDDPKNRFKSDPRRDRVGGKNFKQHSKTEVKKAPRRDRDDKKKKAPYSKK</sequence>
<comment type="subcellular location">
    <subcellularLocation>
        <location evidence="1">Nucleus</location>
        <location evidence="1">Nucleolus</location>
    </subcellularLocation>
</comment>
<evidence type="ECO:0008006" key="7">
    <source>
        <dbReference type="Google" id="ProtNLM"/>
    </source>
</evidence>
<dbReference type="PANTHER" id="PTHR14150:SF12">
    <property type="entry name" value="U3 SMALL NUCLEOLAR RNA-ASSOCIATED PROTEIN 14 HOMOLOG A"/>
    <property type="match status" value="1"/>
</dbReference>
<dbReference type="GO" id="GO:0032040">
    <property type="term" value="C:small-subunit processome"/>
    <property type="evidence" value="ECO:0007669"/>
    <property type="project" value="InterPro"/>
</dbReference>
<dbReference type="AlphaFoldDB" id="A0A0A1U557"/>